<dbReference type="GO" id="GO:0009252">
    <property type="term" value="P:peptidoglycan biosynthetic process"/>
    <property type="evidence" value="ECO:0007669"/>
    <property type="project" value="UniProtKB-UniRule"/>
</dbReference>
<comment type="function">
    <text evidence="14">Catalyzes cross-linking of the peptidoglycan cell wall.</text>
</comment>
<evidence type="ECO:0000256" key="3">
    <source>
        <dbReference type="ARBA" id="ARBA00022475"/>
    </source>
</evidence>
<comment type="catalytic activity">
    <reaction evidence="14">
        <text>Preferential cleavage: (Ac)2-L-Lys-D-Ala-|-D-Ala. Also transpeptidation of peptidyl-alanyl moieties that are N-acyl substituents of D-alanine.</text>
        <dbReference type="EC" id="3.4.16.4"/>
    </reaction>
</comment>
<dbReference type="InterPro" id="IPR050515">
    <property type="entry name" value="Beta-lactam/transpept"/>
</dbReference>
<gene>
    <name evidence="14 17" type="primary">mrdA</name>
    <name evidence="17" type="ORF">CRV09_00120</name>
</gene>
<dbReference type="GO" id="GO:0009002">
    <property type="term" value="F:serine-type D-Ala-D-Ala carboxypeptidase activity"/>
    <property type="evidence" value="ECO:0007669"/>
    <property type="project" value="UniProtKB-UniRule"/>
</dbReference>
<keyword evidence="10 14" id="KW-0573">Peptidoglycan synthesis</keyword>
<evidence type="ECO:0000313" key="18">
    <source>
        <dbReference type="Proteomes" id="UP000295937"/>
    </source>
</evidence>
<dbReference type="InterPro" id="IPR036138">
    <property type="entry name" value="PBP_dimer_sf"/>
</dbReference>
<dbReference type="GO" id="GO:0071972">
    <property type="term" value="F:peptidoglycan L,D-transpeptidase activity"/>
    <property type="evidence" value="ECO:0007669"/>
    <property type="project" value="TreeGrafter"/>
</dbReference>
<evidence type="ECO:0000256" key="12">
    <source>
        <dbReference type="ARBA" id="ARBA00023136"/>
    </source>
</evidence>
<keyword evidence="4 14" id="KW-0997">Cell inner membrane</keyword>
<feature type="domain" description="Penicillin-binding protein transpeptidase" evidence="15">
    <location>
        <begin position="269"/>
        <end position="598"/>
    </location>
</feature>
<dbReference type="SUPFAM" id="SSF56519">
    <property type="entry name" value="Penicillin binding protein dimerisation domain"/>
    <property type="match status" value="1"/>
</dbReference>
<keyword evidence="3 14" id="KW-1003">Cell membrane</keyword>
<dbReference type="Proteomes" id="UP000295937">
    <property type="component" value="Unassembled WGS sequence"/>
</dbReference>
<dbReference type="InterPro" id="IPR001460">
    <property type="entry name" value="PCN-bd_Tpept"/>
</dbReference>
<dbReference type="Gene3D" id="3.90.1310.10">
    <property type="entry name" value="Penicillin-binding protein 2a (Domain 2)"/>
    <property type="match status" value="1"/>
</dbReference>
<evidence type="ECO:0000256" key="10">
    <source>
        <dbReference type="ARBA" id="ARBA00022984"/>
    </source>
</evidence>
<evidence type="ECO:0000256" key="11">
    <source>
        <dbReference type="ARBA" id="ARBA00022989"/>
    </source>
</evidence>
<organism evidence="17 18">
    <name type="scientific">Candidatus Pantoea edessiphila</name>
    <dbReference type="NCBI Taxonomy" id="2044610"/>
    <lineage>
        <taxon>Bacteria</taxon>
        <taxon>Pseudomonadati</taxon>
        <taxon>Pseudomonadota</taxon>
        <taxon>Gammaproteobacteria</taxon>
        <taxon>Enterobacterales</taxon>
        <taxon>Erwiniaceae</taxon>
        <taxon>Pantoea</taxon>
    </lineage>
</organism>
<dbReference type="HAMAP" id="MF_02081">
    <property type="entry name" value="MrdA_transpept"/>
    <property type="match status" value="1"/>
</dbReference>
<feature type="active site" description="Acyl-ester intermediate" evidence="14">
    <location>
        <position position="327"/>
    </location>
</feature>
<dbReference type="GO" id="GO:0005886">
    <property type="term" value="C:plasma membrane"/>
    <property type="evidence" value="ECO:0007669"/>
    <property type="project" value="UniProtKB-SubCell"/>
</dbReference>
<dbReference type="PANTHER" id="PTHR30627">
    <property type="entry name" value="PEPTIDOGLYCAN D,D-TRANSPEPTIDASE"/>
    <property type="match status" value="1"/>
</dbReference>
<dbReference type="GO" id="GO:0006508">
    <property type="term" value="P:proteolysis"/>
    <property type="evidence" value="ECO:0007669"/>
    <property type="project" value="UniProtKB-KW"/>
</dbReference>
<evidence type="ECO:0000259" key="15">
    <source>
        <dbReference type="Pfam" id="PF00905"/>
    </source>
</evidence>
<keyword evidence="8 14" id="KW-0378">Hydrolase</keyword>
<evidence type="ECO:0000256" key="6">
    <source>
        <dbReference type="ARBA" id="ARBA00022670"/>
    </source>
</evidence>
<dbReference type="SUPFAM" id="SSF56601">
    <property type="entry name" value="beta-lactamase/transpeptidase-like"/>
    <property type="match status" value="1"/>
</dbReference>
<comment type="pathway">
    <text evidence="14">Cell wall biogenesis; peptidoglycan biosynthesis.</text>
</comment>
<protein>
    <recommendedName>
        <fullName evidence="14">Peptidoglycan D,D-transpeptidase MrdA</fullName>
        <ecNumber evidence="14">3.4.16.4</ecNumber>
    </recommendedName>
    <alternativeName>
        <fullName evidence="14">Penicillin-binding protein 2</fullName>
        <shortName evidence="14">PBP-2</shortName>
    </alternativeName>
</protein>
<name>A0A2P5T298_9GAMM</name>
<evidence type="ECO:0000256" key="1">
    <source>
        <dbReference type="ARBA" id="ARBA00004167"/>
    </source>
</evidence>
<evidence type="ECO:0000256" key="9">
    <source>
        <dbReference type="ARBA" id="ARBA00022960"/>
    </source>
</evidence>
<reference evidence="17 18" key="1">
    <citation type="journal article" date="2018" name="Genome Biol. Evol.">
        <title>Cladogenesis and Genomic Streamlining in Extracellular Endosymbionts of Tropical Stink Bugs.</title>
        <authorList>
            <person name="Otero-Bravo A."/>
            <person name="Goffredi S."/>
            <person name="Sabree Z.L."/>
        </authorList>
    </citation>
    <scope>NUCLEOTIDE SEQUENCE [LARGE SCALE GENOMIC DNA]</scope>
    <source>
        <strain evidence="17 18">SoEO</strain>
    </source>
</reference>
<dbReference type="Pfam" id="PF03717">
    <property type="entry name" value="PBP_dimer"/>
    <property type="match status" value="1"/>
</dbReference>
<dbReference type="EMBL" id="PDKR01000001">
    <property type="protein sequence ID" value="PPI88715.1"/>
    <property type="molecule type" value="Genomic_DNA"/>
</dbReference>
<keyword evidence="6 14" id="KW-0645">Protease</keyword>
<keyword evidence="9 14" id="KW-0133">Cell shape</keyword>
<keyword evidence="13 14" id="KW-0961">Cell wall biogenesis/degradation</keyword>
<evidence type="ECO:0000256" key="13">
    <source>
        <dbReference type="ARBA" id="ARBA00023316"/>
    </source>
</evidence>
<dbReference type="InterPro" id="IPR005311">
    <property type="entry name" value="PBP_dimer"/>
</dbReference>
<accession>A0A2P5T298</accession>
<evidence type="ECO:0000256" key="5">
    <source>
        <dbReference type="ARBA" id="ARBA00022645"/>
    </source>
</evidence>
<dbReference type="InterPro" id="IPR012338">
    <property type="entry name" value="Beta-lactam/transpept-like"/>
</dbReference>
<evidence type="ECO:0000259" key="16">
    <source>
        <dbReference type="Pfam" id="PF03717"/>
    </source>
</evidence>
<dbReference type="GO" id="GO:0008360">
    <property type="term" value="P:regulation of cell shape"/>
    <property type="evidence" value="ECO:0007669"/>
    <property type="project" value="UniProtKB-KW"/>
</dbReference>
<keyword evidence="12 14" id="KW-0472">Membrane</keyword>
<evidence type="ECO:0000256" key="14">
    <source>
        <dbReference type="HAMAP-Rule" id="MF_02081"/>
    </source>
</evidence>
<dbReference type="NCBIfam" id="TIGR03423">
    <property type="entry name" value="pbp2_mrdA"/>
    <property type="match status" value="1"/>
</dbReference>
<dbReference type="Gene3D" id="3.30.1390.30">
    <property type="entry name" value="Penicillin-binding protein 2a, domain 3"/>
    <property type="match status" value="1"/>
</dbReference>
<dbReference type="Pfam" id="PF00905">
    <property type="entry name" value="Transpeptidase"/>
    <property type="match status" value="1"/>
</dbReference>
<keyword evidence="5 14" id="KW-0121">Carboxypeptidase</keyword>
<dbReference type="EC" id="3.4.16.4" evidence="14"/>
<evidence type="ECO:0000313" key="17">
    <source>
        <dbReference type="EMBL" id="PPI88715.1"/>
    </source>
</evidence>
<evidence type="ECO:0000256" key="8">
    <source>
        <dbReference type="ARBA" id="ARBA00022801"/>
    </source>
</evidence>
<dbReference type="Gene3D" id="3.40.710.10">
    <property type="entry name" value="DD-peptidase/beta-lactamase superfamily"/>
    <property type="match status" value="1"/>
</dbReference>
<dbReference type="AlphaFoldDB" id="A0A2P5T298"/>
<evidence type="ECO:0000256" key="4">
    <source>
        <dbReference type="ARBA" id="ARBA00022519"/>
    </source>
</evidence>
<comment type="subcellular location">
    <subcellularLocation>
        <location evidence="14">Cell inner membrane</location>
        <topology evidence="14">Single-pass membrane protein</topology>
    </subcellularLocation>
    <subcellularLocation>
        <location evidence="2">Cell membrane</location>
    </subcellularLocation>
    <subcellularLocation>
        <location evidence="1">Membrane</location>
        <topology evidence="1">Single-pass membrane protein</topology>
    </subcellularLocation>
</comment>
<dbReference type="GO" id="GO:0071555">
    <property type="term" value="P:cell wall organization"/>
    <property type="evidence" value="ECO:0007669"/>
    <property type="project" value="UniProtKB-KW"/>
</dbReference>
<keyword evidence="11 14" id="KW-1133">Transmembrane helix</keyword>
<sequence length="614" mass="70474">MNFNNRNNGKNISIRRILIGFSFILIVLCVILVNIYYLQVINFKEYTIQAKKNYVKLIPIEPSRGTIYDCNGIALAINRNSYKIQFILKKIHDLNKTFLNLSKIFDLTDSDFKNLKKELIKGFNVIDIPLGSQVNITKLAKFTANKHLFPGVRIKKYQIRYYPFGKTLSHIIGYISNINNKDINNLTKIKKRDNYLGTKNIGKLGIEAYYEDVLHGNIGYRKIKINSRGYKLRELRKKPPISGNDIYLTIDLKLQQYIEKIVANKGRIAVIASNPKTGAILAMVSIPSFNANLFVKGISNKDYNILLKDKNFPLYNRVIQAIYPPASTVKPYMALTALNAGIISSDTTIFDPGWWKLPGSKKYYRDWKKSGHGYLDVIKSIEESSDTFFYQVSYNMGIDYINEWMTKFGFGKHTGIDLFQENIGNMPTRKWKVDNFQKPWYKGDTVPIGIGQGYWTSTPLQMNKALMTLINNGIVKIPHILHFITDINSNILYNKPFTKNAITSNSKYWNIVKYGMYGVANHVNGTAYHNFANAPYKVAAKSGTAQVFGLKKSEIYNSYKIQENLRDHKLMNAYAPYDKPRIAVTIIMENSNNNHKIGLVMRKILDYYLINKSK</sequence>
<dbReference type="PANTHER" id="PTHR30627:SF2">
    <property type="entry name" value="PEPTIDOGLYCAN D,D-TRANSPEPTIDASE MRDA"/>
    <property type="match status" value="1"/>
</dbReference>
<dbReference type="GO" id="GO:0008658">
    <property type="term" value="F:penicillin binding"/>
    <property type="evidence" value="ECO:0007669"/>
    <property type="project" value="UniProtKB-UniRule"/>
</dbReference>
<dbReference type="InterPro" id="IPR017790">
    <property type="entry name" value="Penicillin-binding_protein_2"/>
</dbReference>
<proteinExistence type="inferred from homology"/>
<comment type="similarity">
    <text evidence="14">Belongs to the transpeptidase family. MrdA subfamily.</text>
</comment>
<dbReference type="OrthoDB" id="9766847at2"/>
<comment type="caution">
    <text evidence="14">Lacks conserved residue(s) required for the propagation of feature annotation.</text>
</comment>
<dbReference type="RefSeq" id="WP_136132143.1">
    <property type="nucleotide sequence ID" value="NZ_PDKR01000001.1"/>
</dbReference>
<comment type="caution">
    <text evidence="17">The sequence shown here is derived from an EMBL/GenBank/DDBJ whole genome shotgun (WGS) entry which is preliminary data.</text>
</comment>
<evidence type="ECO:0000256" key="2">
    <source>
        <dbReference type="ARBA" id="ARBA00004236"/>
    </source>
</evidence>
<feature type="domain" description="Penicillin-binding protein dimerisation" evidence="16">
    <location>
        <begin position="60"/>
        <end position="235"/>
    </location>
</feature>
<keyword evidence="7 14" id="KW-0812">Transmembrane</keyword>
<evidence type="ECO:0000256" key="7">
    <source>
        <dbReference type="ARBA" id="ARBA00022692"/>
    </source>
</evidence>
<feature type="transmembrane region" description="Helical" evidence="14">
    <location>
        <begin position="17"/>
        <end position="38"/>
    </location>
</feature>